<name>A0A1Y2EX91_9BASI</name>
<keyword evidence="5" id="KW-1185">Reference proteome</keyword>
<feature type="compositionally biased region" description="Basic and acidic residues" evidence="2">
    <location>
        <begin position="783"/>
        <end position="793"/>
    </location>
</feature>
<comment type="caution">
    <text evidence="4">The sequence shown here is derived from an EMBL/GenBank/DDBJ whole genome shotgun (WGS) entry which is preliminary data.</text>
</comment>
<feature type="domain" description="HAM1-like N-terminal" evidence="3">
    <location>
        <begin position="34"/>
        <end position="186"/>
    </location>
</feature>
<evidence type="ECO:0000256" key="2">
    <source>
        <dbReference type="SAM" id="MobiDB-lite"/>
    </source>
</evidence>
<dbReference type="InParanoid" id="A0A1Y2EX91"/>
<dbReference type="Proteomes" id="UP000193467">
    <property type="component" value="Unassembled WGS sequence"/>
</dbReference>
<feature type="coiled-coil region" evidence="1">
    <location>
        <begin position="388"/>
        <end position="415"/>
    </location>
</feature>
<dbReference type="PANTHER" id="PTHR31138:SF1">
    <property type="entry name" value="PDZ DOMAIN-CONTAINING PROTEIN"/>
    <property type="match status" value="1"/>
</dbReference>
<sequence>MTTYHPNTSSLPLLSEETITTAQTSLESLGQASAALSAGKLPSSDQLATIVQKLLKSNILQPGLGSRVAGKIGGGKLSPKGEELVASSRGVLEALTRLGLEKNDDDKIQRFIWAASHADADVDIDVNAATPDIPLPTSEEITEANNAIKQLASLLLTSTNLRDIVSDLVNLGRDLFADAAEQVANASIQTTKASKRAAKKARGSEEERKRSGVEQMKGVSPADVRDAKKSVVRGLEDKRDEAVDKAAGKAKEIKEWAEESLPTDAHDAFIERFKSIINEVQSSPEYQNSLNTLLGLVRKYASAAGDEIKKVAKSVEADGDISTNAAADNALTLLRQIIESFTGPLDSVFSSADKVVTHLKKDERLKKLVNEIDALADRAINDAGYATSSKAQRKIEQLYNEAQEIAKNNAAWKRDADALVDEVNAALDNAANDKALLQLGDAVDRFEFATKQFVKTGFSLVDTSAWSDISQVLVPRLLGALHTIPLPRVEFTSADVDLIIDNVRFTSDSFIPDAMFFKNHNEGSVKKGYAAYASEFTTSTTVSFSGLRLQAKDISYYIKKKTGWIGLEDYGLLDIDIGGSSGDGLDVTITVENAEEEDRETFFKVKKVDVAIDGFNLSIHDSQHYIRNWFARPALRGYIEKQLIQVLEEQTASAFKSADKAAYELSIKSAGAYGAAPDPLAFLRGIFYTSPLSASPLSEVTSTGVTKIGPQGEWILSVGVEEELLPGRRTGLAVKDSSDVVSRKRALESLAEEGRNELEAVRDQVEGVVEEVGEEADRIKFEAQKQRKEEARRNGWRSQAFDL</sequence>
<dbReference type="EMBL" id="MCGR01000035">
    <property type="protein sequence ID" value="ORY76232.1"/>
    <property type="molecule type" value="Genomic_DNA"/>
</dbReference>
<dbReference type="InterPro" id="IPR045967">
    <property type="entry name" value="HAM1-like_N"/>
</dbReference>
<dbReference type="STRING" id="106004.A0A1Y2EX91"/>
<proteinExistence type="predicted"/>
<feature type="domain" description="HAM1-like N-terminal" evidence="3">
    <location>
        <begin position="194"/>
        <end position="598"/>
    </location>
</feature>
<feature type="compositionally biased region" description="Basic and acidic residues" evidence="2">
    <location>
        <begin position="202"/>
        <end position="212"/>
    </location>
</feature>
<evidence type="ECO:0000259" key="3">
    <source>
        <dbReference type="Pfam" id="PF19343"/>
    </source>
</evidence>
<accession>A0A1Y2EX91</accession>
<organism evidence="4 5">
    <name type="scientific">Leucosporidium creatinivorum</name>
    <dbReference type="NCBI Taxonomy" id="106004"/>
    <lineage>
        <taxon>Eukaryota</taxon>
        <taxon>Fungi</taxon>
        <taxon>Dikarya</taxon>
        <taxon>Basidiomycota</taxon>
        <taxon>Pucciniomycotina</taxon>
        <taxon>Microbotryomycetes</taxon>
        <taxon>Leucosporidiales</taxon>
        <taxon>Leucosporidium</taxon>
    </lineage>
</organism>
<dbReference type="AlphaFoldDB" id="A0A1Y2EX91"/>
<dbReference type="OrthoDB" id="5407957at2759"/>
<feature type="region of interest" description="Disordered" evidence="2">
    <location>
        <begin position="783"/>
        <end position="803"/>
    </location>
</feature>
<dbReference type="PANTHER" id="PTHR31138">
    <property type="entry name" value="CHROMOSOME 19, WHOLE GENOME SHOTGUN SEQUENCE"/>
    <property type="match status" value="1"/>
</dbReference>
<gene>
    <name evidence="4" type="ORF">BCR35DRAFT_321742</name>
</gene>
<protein>
    <submittedName>
        <fullName evidence="4">Proteophosphoglycan ppg4</fullName>
    </submittedName>
</protein>
<reference evidence="4 5" key="1">
    <citation type="submission" date="2016-07" db="EMBL/GenBank/DDBJ databases">
        <title>Pervasive Adenine N6-methylation of Active Genes in Fungi.</title>
        <authorList>
            <consortium name="DOE Joint Genome Institute"/>
            <person name="Mondo S.J."/>
            <person name="Dannebaum R.O."/>
            <person name="Kuo R.C."/>
            <person name="Labutti K."/>
            <person name="Haridas S."/>
            <person name="Kuo A."/>
            <person name="Salamov A."/>
            <person name="Ahrendt S.R."/>
            <person name="Lipzen A."/>
            <person name="Sullivan W."/>
            <person name="Andreopoulos W.B."/>
            <person name="Clum A."/>
            <person name="Lindquist E."/>
            <person name="Daum C."/>
            <person name="Ramamoorthy G.K."/>
            <person name="Gryganskyi A."/>
            <person name="Culley D."/>
            <person name="Magnuson J.K."/>
            <person name="James T.Y."/>
            <person name="O'Malley M.A."/>
            <person name="Stajich J.E."/>
            <person name="Spatafora J.W."/>
            <person name="Visel A."/>
            <person name="Grigoriev I.V."/>
        </authorList>
    </citation>
    <scope>NUCLEOTIDE SEQUENCE [LARGE SCALE GENOMIC DNA]</scope>
    <source>
        <strain evidence="4 5">62-1032</strain>
    </source>
</reference>
<feature type="region of interest" description="Disordered" evidence="2">
    <location>
        <begin position="188"/>
        <end position="225"/>
    </location>
</feature>
<keyword evidence="1" id="KW-0175">Coiled coil</keyword>
<evidence type="ECO:0000256" key="1">
    <source>
        <dbReference type="SAM" id="Coils"/>
    </source>
</evidence>
<evidence type="ECO:0000313" key="5">
    <source>
        <dbReference type="Proteomes" id="UP000193467"/>
    </source>
</evidence>
<dbReference type="Pfam" id="PF19343">
    <property type="entry name" value="HAM1_N"/>
    <property type="match status" value="2"/>
</dbReference>
<evidence type="ECO:0000313" key="4">
    <source>
        <dbReference type="EMBL" id="ORY76232.1"/>
    </source>
</evidence>